<reference evidence="1 2" key="1">
    <citation type="submission" date="2014-04" db="EMBL/GenBank/DDBJ databases">
        <authorList>
            <person name="Bishop-Lilly K.A."/>
            <person name="Broomall S.M."/>
            <person name="Chain P.S."/>
            <person name="Chertkov O."/>
            <person name="Coyne S.R."/>
            <person name="Daligault H.E."/>
            <person name="Davenport K.W."/>
            <person name="Erkkila T."/>
            <person name="Frey K.G."/>
            <person name="Gibbons H.S."/>
            <person name="Gu W."/>
            <person name="Jaissle J."/>
            <person name="Johnson S.L."/>
            <person name="Koroleva G.I."/>
            <person name="Ladner J.T."/>
            <person name="Lo C.-C."/>
            <person name="Minogue T.D."/>
            <person name="Munk C."/>
            <person name="Palacios G.F."/>
            <person name="Redden C.L."/>
            <person name="Rosenzweig C.N."/>
            <person name="Scholz M.B."/>
            <person name="Teshima H."/>
            <person name="Xu Y."/>
        </authorList>
    </citation>
    <scope>NUCLEOTIDE SEQUENCE [LARGE SCALE GENOMIC DNA]</scope>
    <source>
        <strain evidence="1 2">8244</strain>
    </source>
</reference>
<dbReference type="EMBL" id="JMQA01000025">
    <property type="protein sequence ID" value="KFN08863.1"/>
    <property type="molecule type" value="Genomic_DNA"/>
</dbReference>
<evidence type="ECO:0008006" key="3">
    <source>
        <dbReference type="Google" id="ProtNLM"/>
    </source>
</evidence>
<proteinExistence type="predicted"/>
<name>A0A090ZEK1_PAEMA</name>
<keyword evidence="2" id="KW-1185">Reference proteome</keyword>
<comment type="caution">
    <text evidence="1">The sequence shown here is derived from an EMBL/GenBank/DDBJ whole genome shotgun (WGS) entry which is preliminary data.</text>
</comment>
<organism evidence="1 2">
    <name type="scientific">Paenibacillus macerans</name>
    <name type="common">Bacillus macerans</name>
    <dbReference type="NCBI Taxonomy" id="44252"/>
    <lineage>
        <taxon>Bacteria</taxon>
        <taxon>Bacillati</taxon>
        <taxon>Bacillota</taxon>
        <taxon>Bacilli</taxon>
        <taxon>Bacillales</taxon>
        <taxon>Paenibacillaceae</taxon>
        <taxon>Paenibacillus</taxon>
    </lineage>
</organism>
<evidence type="ECO:0000313" key="1">
    <source>
        <dbReference type="EMBL" id="KFN08863.1"/>
    </source>
</evidence>
<dbReference type="HOGENOM" id="CLU_3330942_0_0_9"/>
<sequence length="38" mass="4263">MTEKEKELTIQQAAELTGLSVHTLRTSGSVSWTRYRGP</sequence>
<protein>
    <recommendedName>
        <fullName evidence="3">DNA-binding protein</fullName>
    </recommendedName>
</protein>
<dbReference type="Proteomes" id="UP000029278">
    <property type="component" value="Unassembled WGS sequence"/>
</dbReference>
<dbReference type="AlphaFoldDB" id="A0A090ZEK1"/>
<accession>A0A090ZEK1</accession>
<dbReference type="STRING" id="44252.DJ90_5141"/>
<gene>
    <name evidence="1" type="ORF">DJ90_5141</name>
</gene>
<evidence type="ECO:0000313" key="2">
    <source>
        <dbReference type="Proteomes" id="UP000029278"/>
    </source>
</evidence>